<feature type="binding site" evidence="9 12">
    <location>
        <position position="53"/>
    </location>
    <ligand>
        <name>FMN</name>
        <dbReference type="ChEBI" id="CHEBI:58210"/>
    </ligand>
</feature>
<reference evidence="14" key="1">
    <citation type="submission" date="2022-03" db="EMBL/GenBank/DDBJ databases">
        <title>Genomic Encyclopedia of Type Strains, Phase III (KMG-III): the genomes of soil and plant-associated and newly described type strains.</title>
        <authorList>
            <person name="Whitman W."/>
        </authorList>
    </citation>
    <scope>NUCLEOTIDE SEQUENCE</scope>
    <source>
        <strain evidence="14">ANL 6-2</strain>
    </source>
</reference>
<evidence type="ECO:0000256" key="8">
    <source>
        <dbReference type="ARBA" id="ARBA00023002"/>
    </source>
</evidence>
<feature type="binding site" evidence="9 12">
    <location>
        <begin position="194"/>
        <end position="196"/>
    </location>
    <ligand>
        <name>FMN</name>
        <dbReference type="ChEBI" id="CHEBI:58210"/>
    </ligand>
</feature>
<evidence type="ECO:0000256" key="9">
    <source>
        <dbReference type="HAMAP-Rule" id="MF_02041"/>
    </source>
</evidence>
<feature type="site" description="Interacts with tRNA" evidence="9">
    <location>
        <position position="80"/>
    </location>
</feature>
<feature type="binding site" evidence="9 12">
    <location>
        <position position="154"/>
    </location>
    <ligand>
        <name>FMN</name>
        <dbReference type="ChEBI" id="CHEBI:58210"/>
    </ligand>
</feature>
<comment type="similarity">
    <text evidence="9">Belongs to the Dus family. DusA subfamily.</text>
</comment>
<evidence type="ECO:0000256" key="5">
    <source>
        <dbReference type="ARBA" id="ARBA00022694"/>
    </source>
</evidence>
<dbReference type="HAMAP" id="MF_02041">
    <property type="entry name" value="DusA_subfam"/>
    <property type="match status" value="1"/>
</dbReference>
<accession>A0AAE3KCZ0</accession>
<keyword evidence="3 9" id="KW-0285">Flavoprotein</keyword>
<sequence>MMDCTDRFARYLLRLISRRAVLYTEMVPAAAIAHGKAARFLPFDRAEHPVAVQFGGSDPDELAACARWAERYGYDEVNLNVGCPSDRVQSGRFGACLMAEPAHVAHCVAAMREATSLPVTVKTRIGIDDQDTDADLTAFIAEVAAAGCETFIVHARKAWLQGLSPRENREVPPLNYPRVHRLKGEFPSLEIIINGGLRTLDESLEQLQHVDGVMLGREAYHNPWVLAEVDQRIYGDAPGSRTRLDVLEDYLPFVSKELSRGTALPALTRHLLGLFQGVPGSRRFRRHISENAHRRGAGIEVIEDAAACLSRDQAA</sequence>
<comment type="catalytic activity">
    <reaction evidence="9">
        <text>5,6-dihydrouridine(20) in tRNA + NADP(+) = uridine(20) in tRNA + NADPH + H(+)</text>
        <dbReference type="Rhea" id="RHEA:53336"/>
        <dbReference type="Rhea" id="RHEA-COMP:13533"/>
        <dbReference type="Rhea" id="RHEA-COMP:13534"/>
        <dbReference type="ChEBI" id="CHEBI:15378"/>
        <dbReference type="ChEBI" id="CHEBI:57783"/>
        <dbReference type="ChEBI" id="CHEBI:58349"/>
        <dbReference type="ChEBI" id="CHEBI:65315"/>
        <dbReference type="ChEBI" id="CHEBI:74443"/>
        <dbReference type="EC" id="1.3.1.91"/>
    </reaction>
</comment>
<evidence type="ECO:0000256" key="1">
    <source>
        <dbReference type="ARBA" id="ARBA00001917"/>
    </source>
</evidence>
<dbReference type="Pfam" id="PF01207">
    <property type="entry name" value="Dus"/>
    <property type="match status" value="1"/>
</dbReference>
<dbReference type="NCBIfam" id="NF008774">
    <property type="entry name" value="PRK11815.1"/>
    <property type="match status" value="1"/>
</dbReference>
<dbReference type="PANTHER" id="PTHR42907:SF1">
    <property type="entry name" value="FMN-LINKED OXIDOREDUCTASES SUPERFAMILY PROTEIN"/>
    <property type="match status" value="1"/>
</dbReference>
<feature type="site" description="Interacts with tRNA" evidence="9">
    <location>
        <position position="169"/>
    </location>
</feature>
<dbReference type="GO" id="GO:0102264">
    <property type="term" value="F:tRNA-dihydrouridine20 synthase activity"/>
    <property type="evidence" value="ECO:0007669"/>
    <property type="project" value="UniProtKB-EC"/>
</dbReference>
<evidence type="ECO:0000256" key="7">
    <source>
        <dbReference type="ARBA" id="ARBA00022884"/>
    </source>
</evidence>
<comment type="catalytic activity">
    <reaction evidence="9">
        <text>5,6-dihydrouridine(20) in tRNA + NAD(+) = uridine(20) in tRNA + NADH + H(+)</text>
        <dbReference type="Rhea" id="RHEA:53340"/>
        <dbReference type="Rhea" id="RHEA-COMP:13533"/>
        <dbReference type="Rhea" id="RHEA-COMP:13534"/>
        <dbReference type="ChEBI" id="CHEBI:15378"/>
        <dbReference type="ChEBI" id="CHEBI:57540"/>
        <dbReference type="ChEBI" id="CHEBI:57945"/>
        <dbReference type="ChEBI" id="CHEBI:65315"/>
        <dbReference type="ChEBI" id="CHEBI:74443"/>
        <dbReference type="EC" id="1.3.1.91"/>
    </reaction>
</comment>
<dbReference type="EC" id="1.3.1.91" evidence="9"/>
<feature type="active site" description="Proton donor" evidence="9 11">
    <location>
        <position position="83"/>
    </location>
</feature>
<evidence type="ECO:0000256" key="6">
    <source>
        <dbReference type="ARBA" id="ARBA00022857"/>
    </source>
</evidence>
<keyword evidence="12" id="KW-0547">Nucleotide-binding</keyword>
<comment type="caution">
    <text evidence="9">Lacks conserved residue(s) required for the propagation of feature annotation.</text>
</comment>
<dbReference type="CDD" id="cd02801">
    <property type="entry name" value="DUS_like_FMN"/>
    <property type="match status" value="1"/>
</dbReference>
<gene>
    <name evidence="9" type="primary">dusA</name>
    <name evidence="14" type="ORF">J2T57_003410</name>
</gene>
<keyword evidence="2 9" id="KW-0820">tRNA-binding</keyword>
<evidence type="ECO:0000313" key="14">
    <source>
        <dbReference type="EMBL" id="MCP1676251.1"/>
    </source>
</evidence>
<feature type="binding site" evidence="9 12">
    <location>
        <begin position="216"/>
        <end position="217"/>
    </location>
    <ligand>
        <name>FMN</name>
        <dbReference type="ChEBI" id="CHEBI:58210"/>
    </ligand>
</feature>
<keyword evidence="15" id="KW-1185">Reference proteome</keyword>
<keyword evidence="7 9" id="KW-0694">RNA-binding</keyword>
<evidence type="ECO:0000256" key="11">
    <source>
        <dbReference type="PIRSR" id="PIRSR006621-1"/>
    </source>
</evidence>
<comment type="similarity">
    <text evidence="10">Belongs to the dus family.</text>
</comment>
<dbReference type="GO" id="GO:0050660">
    <property type="term" value="F:flavin adenine dinucleotide binding"/>
    <property type="evidence" value="ECO:0007669"/>
    <property type="project" value="InterPro"/>
</dbReference>
<feature type="binding site" evidence="9 12">
    <location>
        <position position="122"/>
    </location>
    <ligand>
        <name>FMN</name>
        <dbReference type="ChEBI" id="CHEBI:58210"/>
    </ligand>
</feature>
<dbReference type="Proteomes" id="UP001205843">
    <property type="component" value="Unassembled WGS sequence"/>
</dbReference>
<dbReference type="InterPro" id="IPR018517">
    <property type="entry name" value="tRNA_hU_synthase_CS"/>
</dbReference>
<keyword evidence="6 9" id="KW-0521">NADP</keyword>
<dbReference type="Gene3D" id="3.20.20.70">
    <property type="entry name" value="Aldolase class I"/>
    <property type="match status" value="1"/>
</dbReference>
<feature type="domain" description="DUS-like FMN-binding" evidence="13">
    <location>
        <begin position="1"/>
        <end position="302"/>
    </location>
</feature>
<dbReference type="InterPro" id="IPR004653">
    <property type="entry name" value="DusA"/>
</dbReference>
<dbReference type="GO" id="GO:0000049">
    <property type="term" value="F:tRNA binding"/>
    <property type="evidence" value="ECO:0007669"/>
    <property type="project" value="UniProtKB-UniRule"/>
</dbReference>
<feature type="site" description="Interacts with tRNA; defines subfamily-specific binding signature" evidence="9">
    <location>
        <position position="285"/>
    </location>
</feature>
<dbReference type="InterPro" id="IPR013785">
    <property type="entry name" value="Aldolase_TIM"/>
</dbReference>
<dbReference type="AlphaFoldDB" id="A0AAE3KCZ0"/>
<dbReference type="NCBIfam" id="TIGR00742">
    <property type="entry name" value="yjbN"/>
    <property type="match status" value="1"/>
</dbReference>
<evidence type="ECO:0000259" key="13">
    <source>
        <dbReference type="Pfam" id="PF01207"/>
    </source>
</evidence>
<evidence type="ECO:0000256" key="3">
    <source>
        <dbReference type="ARBA" id="ARBA00022630"/>
    </source>
</evidence>
<dbReference type="InterPro" id="IPR035587">
    <property type="entry name" value="DUS-like_FMN-bd"/>
</dbReference>
<evidence type="ECO:0000313" key="15">
    <source>
        <dbReference type="Proteomes" id="UP001205843"/>
    </source>
</evidence>
<comment type="cofactor">
    <cofactor evidence="1 9 10 12">
        <name>FMN</name>
        <dbReference type="ChEBI" id="CHEBI:58210"/>
    </cofactor>
</comment>
<dbReference type="PROSITE" id="PS01136">
    <property type="entry name" value="UPF0034"/>
    <property type="match status" value="1"/>
</dbReference>
<name>A0AAE3KCZ0_9GAMM</name>
<dbReference type="PANTHER" id="PTHR42907">
    <property type="entry name" value="FMN-LINKED OXIDOREDUCTASES SUPERFAMILY PROTEIN"/>
    <property type="match status" value="1"/>
</dbReference>
<evidence type="ECO:0000256" key="2">
    <source>
        <dbReference type="ARBA" id="ARBA00022555"/>
    </source>
</evidence>
<keyword evidence="4 9" id="KW-0288">FMN</keyword>
<evidence type="ECO:0000256" key="12">
    <source>
        <dbReference type="PIRSR" id="PIRSR006621-2"/>
    </source>
</evidence>
<dbReference type="InterPro" id="IPR001269">
    <property type="entry name" value="DUS_fam"/>
</dbReference>
<feature type="site" description="Interacts with tRNA; defines subfamily-specific binding signature" evidence="9">
    <location>
        <position position="282"/>
    </location>
</feature>
<dbReference type="SUPFAM" id="SSF51395">
    <property type="entry name" value="FMN-linked oxidoreductases"/>
    <property type="match status" value="1"/>
</dbReference>
<dbReference type="PIRSF" id="PIRSF006621">
    <property type="entry name" value="Dus"/>
    <property type="match status" value="1"/>
</dbReference>
<keyword evidence="8 9" id="KW-0560">Oxidoreductase</keyword>
<protein>
    <recommendedName>
        <fullName evidence="9">tRNA-dihydrouridine(20/20a) synthase</fullName>
        <ecNumber evidence="9">1.3.1.91</ecNumber>
    </recommendedName>
    <alternativeName>
        <fullName evidence="9">U20-specific dihydrouridine synthase</fullName>
        <shortName evidence="9">U20-specific Dus</shortName>
    </alternativeName>
    <alternativeName>
        <fullName evidence="9">tRNA-dihydrouridine synthase A</fullName>
    </alternativeName>
</protein>
<comment type="caution">
    <text evidence="14">The sequence shown here is derived from an EMBL/GenBank/DDBJ whole genome shotgun (WGS) entry which is preliminary data.</text>
</comment>
<evidence type="ECO:0000256" key="10">
    <source>
        <dbReference type="PIRNR" id="PIRNR006621"/>
    </source>
</evidence>
<comment type="function">
    <text evidence="9">Catalyzes the synthesis of 5,6-dihydrouridine (D), a modified base found in the D-loop of most tRNAs, via the reduction of the C5-C6 double bond in target uridines. Specifically modifies U20 and U20a in tRNAs.</text>
</comment>
<comment type="catalytic activity">
    <reaction evidence="9">
        <text>5,6-dihydrouridine(20a) in tRNA + NAD(+) = uridine(20a) in tRNA + NADH + H(+)</text>
        <dbReference type="Rhea" id="RHEA:53348"/>
        <dbReference type="Rhea" id="RHEA-COMP:13535"/>
        <dbReference type="Rhea" id="RHEA-COMP:13536"/>
        <dbReference type="ChEBI" id="CHEBI:15378"/>
        <dbReference type="ChEBI" id="CHEBI:57540"/>
        <dbReference type="ChEBI" id="CHEBI:57945"/>
        <dbReference type="ChEBI" id="CHEBI:65315"/>
        <dbReference type="ChEBI" id="CHEBI:74443"/>
    </reaction>
</comment>
<keyword evidence="5 9" id="KW-0819">tRNA processing</keyword>
<dbReference type="Gene3D" id="1.20.120.1460">
    <property type="match status" value="1"/>
</dbReference>
<dbReference type="EMBL" id="JALJXV010000008">
    <property type="protein sequence ID" value="MCP1676251.1"/>
    <property type="molecule type" value="Genomic_DNA"/>
</dbReference>
<dbReference type="GO" id="GO:0010181">
    <property type="term" value="F:FMN binding"/>
    <property type="evidence" value="ECO:0007669"/>
    <property type="project" value="UniProtKB-UniRule"/>
</dbReference>
<comment type="catalytic activity">
    <reaction evidence="9">
        <text>5,6-dihydrouridine(20a) in tRNA + NADP(+) = uridine(20a) in tRNA + NADPH + H(+)</text>
        <dbReference type="Rhea" id="RHEA:53344"/>
        <dbReference type="Rhea" id="RHEA-COMP:13535"/>
        <dbReference type="Rhea" id="RHEA-COMP:13536"/>
        <dbReference type="ChEBI" id="CHEBI:15378"/>
        <dbReference type="ChEBI" id="CHEBI:57783"/>
        <dbReference type="ChEBI" id="CHEBI:58349"/>
        <dbReference type="ChEBI" id="CHEBI:65315"/>
        <dbReference type="ChEBI" id="CHEBI:74443"/>
    </reaction>
</comment>
<proteinExistence type="inferred from homology"/>
<evidence type="ECO:0000256" key="4">
    <source>
        <dbReference type="ARBA" id="ARBA00022643"/>
    </source>
</evidence>
<organism evidence="14 15">
    <name type="scientific">Natronocella acetinitrilica</name>
    <dbReference type="NCBI Taxonomy" id="414046"/>
    <lineage>
        <taxon>Bacteria</taxon>
        <taxon>Pseudomonadati</taxon>
        <taxon>Pseudomonadota</taxon>
        <taxon>Gammaproteobacteria</taxon>
        <taxon>Chromatiales</taxon>
        <taxon>Ectothiorhodospiraceae</taxon>
        <taxon>Natronocella</taxon>
    </lineage>
</organism>